<keyword evidence="2" id="KW-1185">Reference proteome</keyword>
<proteinExistence type="predicted"/>
<gene>
    <name evidence="1" type="ORF">HNY73_016274</name>
</gene>
<name>A0A8T0EHZ0_ARGBR</name>
<dbReference type="Proteomes" id="UP000807504">
    <property type="component" value="Unassembled WGS sequence"/>
</dbReference>
<sequence length="177" mass="20863">MHKQDLKRNEHSFRKQFPSNYWNKQATNPDSMLRNRSPVREKYASFLESQIYFLSSAISTRRSSPLARGPASNLISRRVSTGFRTSFFSGRPSFKREELFVLDNRVACRCFSWKIVDLAAGFLSRQKGCLFLYLENWKKEAKGINRRFVVWYGECIEGCFRFQKESFFSLKENEFCG</sequence>
<comment type="caution">
    <text evidence="1">The sequence shown here is derived from an EMBL/GenBank/DDBJ whole genome shotgun (WGS) entry which is preliminary data.</text>
</comment>
<reference evidence="1" key="2">
    <citation type="submission" date="2020-06" db="EMBL/GenBank/DDBJ databases">
        <authorList>
            <person name="Sheffer M."/>
        </authorList>
    </citation>
    <scope>NUCLEOTIDE SEQUENCE</scope>
</reference>
<accession>A0A8T0EHZ0</accession>
<dbReference type="EMBL" id="JABXBU010002227">
    <property type="protein sequence ID" value="KAF8773633.1"/>
    <property type="molecule type" value="Genomic_DNA"/>
</dbReference>
<dbReference type="AlphaFoldDB" id="A0A8T0EHZ0"/>
<organism evidence="1 2">
    <name type="scientific">Argiope bruennichi</name>
    <name type="common">Wasp spider</name>
    <name type="synonym">Aranea bruennichi</name>
    <dbReference type="NCBI Taxonomy" id="94029"/>
    <lineage>
        <taxon>Eukaryota</taxon>
        <taxon>Metazoa</taxon>
        <taxon>Ecdysozoa</taxon>
        <taxon>Arthropoda</taxon>
        <taxon>Chelicerata</taxon>
        <taxon>Arachnida</taxon>
        <taxon>Araneae</taxon>
        <taxon>Araneomorphae</taxon>
        <taxon>Entelegynae</taxon>
        <taxon>Araneoidea</taxon>
        <taxon>Araneidae</taxon>
        <taxon>Argiope</taxon>
    </lineage>
</organism>
<evidence type="ECO:0000313" key="1">
    <source>
        <dbReference type="EMBL" id="KAF8773633.1"/>
    </source>
</evidence>
<reference evidence="1" key="1">
    <citation type="journal article" date="2020" name="bioRxiv">
        <title>Chromosome-level reference genome of the European wasp spider Argiope bruennichi: a resource for studies on range expansion and evolutionary adaptation.</title>
        <authorList>
            <person name="Sheffer M.M."/>
            <person name="Hoppe A."/>
            <person name="Krehenwinkel H."/>
            <person name="Uhl G."/>
            <person name="Kuss A.W."/>
            <person name="Jensen L."/>
            <person name="Jensen C."/>
            <person name="Gillespie R.G."/>
            <person name="Hoff K.J."/>
            <person name="Prost S."/>
        </authorList>
    </citation>
    <scope>NUCLEOTIDE SEQUENCE</scope>
</reference>
<evidence type="ECO:0000313" key="2">
    <source>
        <dbReference type="Proteomes" id="UP000807504"/>
    </source>
</evidence>
<protein>
    <submittedName>
        <fullName evidence="1">Uncharacterized protein</fullName>
    </submittedName>
</protein>